<dbReference type="PRINTS" id="PR00455">
    <property type="entry name" value="HTHTETR"/>
</dbReference>
<name>A0A923L6J1_9BACI</name>
<comment type="caution">
    <text evidence="5">The sequence shown here is derived from an EMBL/GenBank/DDBJ whole genome shotgun (WGS) entry which is preliminary data.</text>
</comment>
<protein>
    <submittedName>
        <fullName evidence="5">TetR/AcrR family transcriptional regulator</fullName>
    </submittedName>
</protein>
<sequence>MNKKQLIMEKSIELFANQGIKKTSVQQITEYCGISKGAFYLSFKSKDELILAIIDHFMQQITADIDHVVRTTHTKDILYQIFHKIFKAFLQHRDLAKFLMIEQNHSLNKELLTRMQYYHKIADKTFLEMLERIYGESINEIKYDLIYAIKGLINGYADIVIFNNGKLDLDLIATSLVEKVDILAKNITTPFITLETGEMFQDFLIEEISKEKLISMIDTSLKEIEESIEKESLVTLKQHLIEPSYNRAIINGLIENIRNHPDCKWLSYLLRRYIR</sequence>
<proteinExistence type="predicted"/>
<dbReference type="Gene3D" id="1.10.10.60">
    <property type="entry name" value="Homeodomain-like"/>
    <property type="match status" value="1"/>
</dbReference>
<dbReference type="InterPro" id="IPR009057">
    <property type="entry name" value="Homeodomain-like_sf"/>
</dbReference>
<dbReference type="GO" id="GO:0003677">
    <property type="term" value="F:DNA binding"/>
    <property type="evidence" value="ECO:0007669"/>
    <property type="project" value="UniProtKB-UniRule"/>
</dbReference>
<dbReference type="InterPro" id="IPR050624">
    <property type="entry name" value="HTH-type_Tx_Regulator"/>
</dbReference>
<evidence type="ECO:0000256" key="3">
    <source>
        <dbReference type="PROSITE-ProRule" id="PRU00335"/>
    </source>
</evidence>
<dbReference type="Gene3D" id="1.10.357.10">
    <property type="entry name" value="Tetracycline Repressor, domain 2"/>
    <property type="match status" value="1"/>
</dbReference>
<keyword evidence="1" id="KW-0678">Repressor</keyword>
<evidence type="ECO:0000256" key="2">
    <source>
        <dbReference type="ARBA" id="ARBA00023125"/>
    </source>
</evidence>
<keyword evidence="6" id="KW-1185">Reference proteome</keyword>
<dbReference type="SUPFAM" id="SSF46689">
    <property type="entry name" value="Homeodomain-like"/>
    <property type="match status" value="1"/>
</dbReference>
<dbReference type="InterPro" id="IPR001647">
    <property type="entry name" value="HTH_TetR"/>
</dbReference>
<organism evidence="5 6">
    <name type="scientific">Ornithinibacillus hominis</name>
    <dbReference type="NCBI Taxonomy" id="2763055"/>
    <lineage>
        <taxon>Bacteria</taxon>
        <taxon>Bacillati</taxon>
        <taxon>Bacillota</taxon>
        <taxon>Bacilli</taxon>
        <taxon>Bacillales</taxon>
        <taxon>Bacillaceae</taxon>
        <taxon>Ornithinibacillus</taxon>
    </lineage>
</organism>
<feature type="domain" description="HTH tetR-type" evidence="4">
    <location>
        <begin position="1"/>
        <end position="61"/>
    </location>
</feature>
<dbReference type="RefSeq" id="WP_186870075.1">
    <property type="nucleotide sequence ID" value="NZ_JACOOL010000007.1"/>
</dbReference>
<accession>A0A923L6J1</accession>
<dbReference type="Pfam" id="PF00440">
    <property type="entry name" value="TetR_N"/>
    <property type="match status" value="1"/>
</dbReference>
<feature type="DNA-binding region" description="H-T-H motif" evidence="3">
    <location>
        <begin position="24"/>
        <end position="43"/>
    </location>
</feature>
<keyword evidence="2 3" id="KW-0238">DNA-binding</keyword>
<evidence type="ECO:0000313" key="6">
    <source>
        <dbReference type="Proteomes" id="UP000637359"/>
    </source>
</evidence>
<reference evidence="5" key="1">
    <citation type="submission" date="2020-08" db="EMBL/GenBank/DDBJ databases">
        <title>Genome public.</title>
        <authorList>
            <person name="Liu C."/>
            <person name="Sun Q."/>
        </authorList>
    </citation>
    <scope>NUCLEOTIDE SEQUENCE</scope>
    <source>
        <strain evidence="5">BX22</strain>
    </source>
</reference>
<dbReference type="PANTHER" id="PTHR43479">
    <property type="entry name" value="ACREF/ENVCD OPERON REPRESSOR-RELATED"/>
    <property type="match status" value="1"/>
</dbReference>
<dbReference type="PROSITE" id="PS50977">
    <property type="entry name" value="HTH_TETR_2"/>
    <property type="match status" value="1"/>
</dbReference>
<dbReference type="Proteomes" id="UP000637359">
    <property type="component" value="Unassembled WGS sequence"/>
</dbReference>
<evidence type="ECO:0000256" key="1">
    <source>
        <dbReference type="ARBA" id="ARBA00022491"/>
    </source>
</evidence>
<gene>
    <name evidence="5" type="ORF">H8S33_11170</name>
</gene>
<evidence type="ECO:0000313" key="5">
    <source>
        <dbReference type="EMBL" id="MBC5637366.1"/>
    </source>
</evidence>
<dbReference type="AlphaFoldDB" id="A0A923L6J1"/>
<evidence type="ECO:0000259" key="4">
    <source>
        <dbReference type="PROSITE" id="PS50977"/>
    </source>
</evidence>
<dbReference type="PANTHER" id="PTHR43479:SF11">
    <property type="entry name" value="ACREF_ENVCD OPERON REPRESSOR-RELATED"/>
    <property type="match status" value="1"/>
</dbReference>
<dbReference type="EMBL" id="JACOOL010000007">
    <property type="protein sequence ID" value="MBC5637366.1"/>
    <property type="molecule type" value="Genomic_DNA"/>
</dbReference>